<comment type="caution">
    <text evidence="8">The sequence shown here is derived from an EMBL/GenBank/DDBJ whole genome shotgun (WGS) entry which is preliminary data.</text>
</comment>
<gene>
    <name evidence="8" type="ORF">VKT23_018361</name>
</gene>
<evidence type="ECO:0000259" key="7">
    <source>
        <dbReference type="PROSITE" id="PS50850"/>
    </source>
</evidence>
<feature type="compositionally biased region" description="Basic and acidic residues" evidence="5">
    <location>
        <begin position="14"/>
        <end position="28"/>
    </location>
</feature>
<keyword evidence="2 6" id="KW-0812">Transmembrane</keyword>
<feature type="transmembrane region" description="Helical" evidence="6">
    <location>
        <begin position="233"/>
        <end position="253"/>
    </location>
</feature>
<feature type="transmembrane region" description="Helical" evidence="6">
    <location>
        <begin position="480"/>
        <end position="501"/>
    </location>
</feature>
<feature type="transmembrane region" description="Helical" evidence="6">
    <location>
        <begin position="204"/>
        <end position="227"/>
    </location>
</feature>
<feature type="domain" description="Major facilitator superfamily (MFS) profile" evidence="7">
    <location>
        <begin position="78"/>
        <end position="504"/>
    </location>
</feature>
<feature type="transmembrane region" description="Helical" evidence="6">
    <location>
        <begin position="109"/>
        <end position="132"/>
    </location>
</feature>
<dbReference type="SUPFAM" id="SSF103473">
    <property type="entry name" value="MFS general substrate transporter"/>
    <property type="match status" value="1"/>
</dbReference>
<feature type="transmembrane region" description="Helical" evidence="6">
    <location>
        <begin position="170"/>
        <end position="192"/>
    </location>
</feature>
<dbReference type="PANTHER" id="PTHR23502">
    <property type="entry name" value="MAJOR FACILITATOR SUPERFAMILY"/>
    <property type="match status" value="1"/>
</dbReference>
<dbReference type="EMBL" id="JBANRG010000082">
    <property type="protein sequence ID" value="KAK7437926.1"/>
    <property type="molecule type" value="Genomic_DNA"/>
</dbReference>
<evidence type="ECO:0000256" key="2">
    <source>
        <dbReference type="ARBA" id="ARBA00022692"/>
    </source>
</evidence>
<dbReference type="PROSITE" id="PS50850">
    <property type="entry name" value="MFS"/>
    <property type="match status" value="1"/>
</dbReference>
<feature type="transmembrane region" description="Helical" evidence="6">
    <location>
        <begin position="76"/>
        <end position="97"/>
    </location>
</feature>
<dbReference type="PANTHER" id="PTHR23502:SF60">
    <property type="entry name" value="MAJOR FACILITATOR SUPERFAMILY (MFS) PROFILE DOMAIN-CONTAINING PROTEIN-RELATED"/>
    <property type="match status" value="1"/>
</dbReference>
<feature type="transmembrane region" description="Helical" evidence="6">
    <location>
        <begin position="345"/>
        <end position="366"/>
    </location>
</feature>
<dbReference type="Pfam" id="PF07690">
    <property type="entry name" value="MFS_1"/>
    <property type="match status" value="1"/>
</dbReference>
<reference evidence="8 9" key="1">
    <citation type="submission" date="2024-01" db="EMBL/GenBank/DDBJ databases">
        <title>A draft genome for the cacao thread blight pathogen Marasmiellus scandens.</title>
        <authorList>
            <person name="Baruah I.K."/>
            <person name="Leung J."/>
            <person name="Bukari Y."/>
            <person name="Amoako-Attah I."/>
            <person name="Meinhardt L.W."/>
            <person name="Bailey B.A."/>
            <person name="Cohen S.P."/>
        </authorList>
    </citation>
    <scope>NUCLEOTIDE SEQUENCE [LARGE SCALE GENOMIC DNA]</scope>
    <source>
        <strain evidence="8 9">GH-19</strain>
    </source>
</reference>
<evidence type="ECO:0000313" key="9">
    <source>
        <dbReference type="Proteomes" id="UP001498398"/>
    </source>
</evidence>
<keyword evidence="4 6" id="KW-0472">Membrane</keyword>
<feature type="compositionally biased region" description="Polar residues" evidence="5">
    <location>
        <begin position="1"/>
        <end position="10"/>
    </location>
</feature>
<keyword evidence="9" id="KW-1185">Reference proteome</keyword>
<sequence>MSDNVQNQSVVEVDQSKPHSGTKKDDNGSLRSSVTVQQVVESAIPVDKKEEAIENAEDDWQHDPDNPWNWPARKKWTMVSIVSLYTFTPPLASSMLAPGLSRIAEQYGITSSTMIALVLSIFLLSFALGPLILAALSEMYGRTWILHGGAFLSIAFNFGCAYAPNTGALLAFRFLSGFSGSAPIAIGGGSISDLFSAKDRASAMALYSLGPLIGPAIGPVAGGFIAQTIGEKYVFIIIASLSAVSLAIGVPLLRETYAPIIRRRRALSSGDPEKAQHYRGPMGDMGGLQYIWVNLIRPPMLLFGSLICFLLSSYMAFLYGIYYLMFATFPQIFNETYGFGVGVGGLVYLGLGIGFLLATWVGAKWADQVYHYLAQKNNGVGKPEMRIPALFFGSFFVPVGLFWYGWSAQAKVHWIMPIIGTGIFGFGLMTAYLPIQLYLVDTFTYAASAVAAASVFRSLFGFAFPLFAEQMFAAMGVGGGNSFLAGISIVLGIPFPIWLYFNGEKMRARSKLAR</sequence>
<evidence type="ECO:0000313" key="8">
    <source>
        <dbReference type="EMBL" id="KAK7437926.1"/>
    </source>
</evidence>
<dbReference type="InterPro" id="IPR011701">
    <property type="entry name" value="MFS"/>
</dbReference>
<feature type="transmembrane region" description="Helical" evidence="6">
    <location>
        <begin position="387"/>
        <end position="406"/>
    </location>
</feature>
<accession>A0ABR1ITX4</accession>
<feature type="transmembrane region" description="Helical" evidence="6">
    <location>
        <begin position="301"/>
        <end position="325"/>
    </location>
</feature>
<evidence type="ECO:0000256" key="5">
    <source>
        <dbReference type="SAM" id="MobiDB-lite"/>
    </source>
</evidence>
<feature type="transmembrane region" description="Helical" evidence="6">
    <location>
        <begin position="445"/>
        <end position="468"/>
    </location>
</feature>
<evidence type="ECO:0000256" key="4">
    <source>
        <dbReference type="ARBA" id="ARBA00023136"/>
    </source>
</evidence>
<keyword evidence="3 6" id="KW-1133">Transmembrane helix</keyword>
<feature type="region of interest" description="Disordered" evidence="5">
    <location>
        <begin position="1"/>
        <end position="33"/>
    </location>
</feature>
<evidence type="ECO:0000256" key="6">
    <source>
        <dbReference type="SAM" id="Phobius"/>
    </source>
</evidence>
<dbReference type="InterPro" id="IPR036259">
    <property type="entry name" value="MFS_trans_sf"/>
</dbReference>
<protein>
    <recommendedName>
        <fullName evidence="7">Major facilitator superfamily (MFS) profile domain-containing protein</fullName>
    </recommendedName>
</protein>
<dbReference type="Gene3D" id="1.20.1250.20">
    <property type="entry name" value="MFS general substrate transporter like domains"/>
    <property type="match status" value="1"/>
</dbReference>
<evidence type="ECO:0000256" key="3">
    <source>
        <dbReference type="ARBA" id="ARBA00022989"/>
    </source>
</evidence>
<feature type="transmembrane region" description="Helical" evidence="6">
    <location>
        <begin position="412"/>
        <end position="433"/>
    </location>
</feature>
<comment type="subcellular location">
    <subcellularLocation>
        <location evidence="1">Membrane</location>
        <topology evidence="1">Multi-pass membrane protein</topology>
    </subcellularLocation>
</comment>
<dbReference type="Proteomes" id="UP001498398">
    <property type="component" value="Unassembled WGS sequence"/>
</dbReference>
<proteinExistence type="predicted"/>
<organism evidence="8 9">
    <name type="scientific">Marasmiellus scandens</name>
    <dbReference type="NCBI Taxonomy" id="2682957"/>
    <lineage>
        <taxon>Eukaryota</taxon>
        <taxon>Fungi</taxon>
        <taxon>Dikarya</taxon>
        <taxon>Basidiomycota</taxon>
        <taxon>Agaricomycotina</taxon>
        <taxon>Agaricomycetes</taxon>
        <taxon>Agaricomycetidae</taxon>
        <taxon>Agaricales</taxon>
        <taxon>Marasmiineae</taxon>
        <taxon>Omphalotaceae</taxon>
        <taxon>Marasmiellus</taxon>
    </lineage>
</organism>
<feature type="transmembrane region" description="Helical" evidence="6">
    <location>
        <begin position="144"/>
        <end position="164"/>
    </location>
</feature>
<evidence type="ECO:0000256" key="1">
    <source>
        <dbReference type="ARBA" id="ARBA00004141"/>
    </source>
</evidence>
<dbReference type="CDD" id="cd17323">
    <property type="entry name" value="MFS_Tpo1_MDR_like"/>
    <property type="match status" value="1"/>
</dbReference>
<dbReference type="InterPro" id="IPR020846">
    <property type="entry name" value="MFS_dom"/>
</dbReference>
<name>A0ABR1ITX4_9AGAR</name>